<keyword evidence="4" id="KW-0808">Transferase</keyword>
<evidence type="ECO:0000313" key="5">
    <source>
        <dbReference type="Proteomes" id="UP000184512"/>
    </source>
</evidence>
<comment type="similarity">
    <text evidence="1">Belongs to the NodU/CmcH family.</text>
</comment>
<dbReference type="EMBL" id="FQZG01000073">
    <property type="protein sequence ID" value="SHJ72451.1"/>
    <property type="molecule type" value="Genomic_DNA"/>
</dbReference>
<evidence type="ECO:0000259" key="2">
    <source>
        <dbReference type="Pfam" id="PF02543"/>
    </source>
</evidence>
<feature type="domain" description="Carbamoyltransferase" evidence="2">
    <location>
        <begin position="144"/>
        <end position="362"/>
    </location>
</feature>
<sequence>MTSDRGRHVVALGISGLNGAGRFRSKWLGETSDPAELRIYQGQDAAAAVVIDGSLVAAAQLERFSGRKFDGDFPAEPLQWCLEDAGLQWEDVTAIGHNFDFTGLGPMMRSTSLGAALYDSVYAPGLQTDWLRAAFPLSPESLHVSPVAHHRAHALFGAVASGLDEAGVLVVDGMGEAQAISIYRLHEGALHRVAAFGPRSSLGLWYSLITAHLGFLPNCDEYKVMGLAPWGDPDRFASAVTQTVTIRNADLSVPLLSWTDGNQLYTDSFAWLATNTVPRRGADEELTQAHADLAAAAQVRLSQALVHLAQMTERMTGSSRLVVCGGVALNCAAIGDVARLGLFDTVYVPPAPGDDGTAIGAAYALTLASAPSVKLTMPALPYLGPQPIWSRRPPTPDWVAPDVAALASTMARILAADAVVGWARGPLEFGPRALGGRSIFASPARTEMRDRVNAIVKEREAFRPLAPAVRAEDVDAWFDVPPGLNIRHMTATVPARADQRARIAAVVHRDGTSRIQAVHRAEAEDVWMLLSAFARETGLPMLLNTSLNGRGQPMVRSADQAYELFEQSSLDALVVENQVWVTPRFRRVLEGALEVDSAGGSGG</sequence>
<dbReference type="AlphaFoldDB" id="A0A1M6LMJ8"/>
<dbReference type="Pfam" id="PF16861">
    <property type="entry name" value="Carbam_trans_C"/>
    <property type="match status" value="1"/>
</dbReference>
<dbReference type="PANTHER" id="PTHR34847">
    <property type="entry name" value="NODULATION PROTEIN U"/>
    <property type="match status" value="1"/>
</dbReference>
<dbReference type="InterPro" id="IPR051338">
    <property type="entry name" value="NodU/CmcH_Carbamoyltrnsfr"/>
</dbReference>
<name>A0A1M6LMJ8_9ACTN</name>
<dbReference type="OrthoDB" id="9780777at2"/>
<dbReference type="InterPro" id="IPR038152">
    <property type="entry name" value="Carbam_trans_C_sf"/>
</dbReference>
<feature type="domain" description="Carbamoyltransferase C-terminal" evidence="3">
    <location>
        <begin position="411"/>
        <end position="579"/>
    </location>
</feature>
<evidence type="ECO:0000259" key="3">
    <source>
        <dbReference type="Pfam" id="PF16861"/>
    </source>
</evidence>
<keyword evidence="5" id="KW-1185">Reference proteome</keyword>
<dbReference type="Gene3D" id="3.30.420.40">
    <property type="match status" value="2"/>
</dbReference>
<organism evidence="4 5">
    <name type="scientific">Tessaracoccus bendigoensis DSM 12906</name>
    <dbReference type="NCBI Taxonomy" id="1123357"/>
    <lineage>
        <taxon>Bacteria</taxon>
        <taxon>Bacillati</taxon>
        <taxon>Actinomycetota</taxon>
        <taxon>Actinomycetes</taxon>
        <taxon>Propionibacteriales</taxon>
        <taxon>Propionibacteriaceae</taxon>
        <taxon>Tessaracoccus</taxon>
    </lineage>
</organism>
<dbReference type="SUPFAM" id="SSF53067">
    <property type="entry name" value="Actin-like ATPase domain"/>
    <property type="match status" value="1"/>
</dbReference>
<dbReference type="Proteomes" id="UP000184512">
    <property type="component" value="Unassembled WGS sequence"/>
</dbReference>
<dbReference type="CDD" id="cd24098">
    <property type="entry name" value="ASKHA_NBD_TobZ_N"/>
    <property type="match status" value="1"/>
</dbReference>
<evidence type="ECO:0000313" key="4">
    <source>
        <dbReference type="EMBL" id="SHJ72451.1"/>
    </source>
</evidence>
<dbReference type="GO" id="GO:0016740">
    <property type="term" value="F:transferase activity"/>
    <property type="evidence" value="ECO:0007669"/>
    <property type="project" value="UniProtKB-KW"/>
</dbReference>
<protein>
    <submittedName>
        <fullName evidence="4">Carbamoyltransferase</fullName>
    </submittedName>
</protein>
<dbReference type="Gene3D" id="3.90.870.20">
    <property type="entry name" value="Carbamoyltransferase, C-terminal domain"/>
    <property type="match status" value="1"/>
</dbReference>
<dbReference type="PANTHER" id="PTHR34847:SF1">
    <property type="entry name" value="NODULATION PROTEIN U"/>
    <property type="match status" value="1"/>
</dbReference>
<reference evidence="5" key="1">
    <citation type="submission" date="2016-11" db="EMBL/GenBank/DDBJ databases">
        <authorList>
            <person name="Varghese N."/>
            <person name="Submissions S."/>
        </authorList>
    </citation>
    <scope>NUCLEOTIDE SEQUENCE [LARGE SCALE GENOMIC DNA]</scope>
    <source>
        <strain evidence="5">DSM 12906</strain>
    </source>
</reference>
<gene>
    <name evidence="4" type="ORF">SAMN02745244_03120</name>
</gene>
<proteinExistence type="inferred from homology"/>
<dbReference type="InterPro" id="IPR003696">
    <property type="entry name" value="Carbtransf_dom"/>
</dbReference>
<evidence type="ECO:0000256" key="1">
    <source>
        <dbReference type="ARBA" id="ARBA00006129"/>
    </source>
</evidence>
<dbReference type="STRING" id="1123357.SAMN02745244_03120"/>
<dbReference type="InterPro" id="IPR031730">
    <property type="entry name" value="Carbam_trans_C"/>
</dbReference>
<accession>A0A1M6LMJ8</accession>
<dbReference type="RefSeq" id="WP_139280310.1">
    <property type="nucleotide sequence ID" value="NZ_FQZG01000073.1"/>
</dbReference>
<dbReference type="InterPro" id="IPR043129">
    <property type="entry name" value="ATPase_NBD"/>
</dbReference>
<dbReference type="Pfam" id="PF02543">
    <property type="entry name" value="Carbam_trans_N"/>
    <property type="match status" value="1"/>
</dbReference>